<dbReference type="Proteomes" id="UP000327044">
    <property type="component" value="Unassembled WGS sequence"/>
</dbReference>
<reference evidence="1 2" key="1">
    <citation type="journal article" date="2018" name="Elife">
        <title>Firefly genomes illuminate parallel origins of bioluminescence in beetles.</title>
        <authorList>
            <person name="Fallon T.R."/>
            <person name="Lower S.E."/>
            <person name="Chang C.H."/>
            <person name="Bessho-Uehara M."/>
            <person name="Martin G.J."/>
            <person name="Bewick A.J."/>
            <person name="Behringer M."/>
            <person name="Debat H.J."/>
            <person name="Wong I."/>
            <person name="Day J.C."/>
            <person name="Suvorov A."/>
            <person name="Silva C.J."/>
            <person name="Stanger-Hall K.F."/>
            <person name="Hall D.W."/>
            <person name="Schmitz R.J."/>
            <person name="Nelson D.R."/>
            <person name="Lewis S.M."/>
            <person name="Shigenobu S."/>
            <person name="Bybee S.M."/>
            <person name="Larracuente A.M."/>
            <person name="Oba Y."/>
            <person name="Weng J.K."/>
        </authorList>
    </citation>
    <scope>NUCLEOTIDE SEQUENCE [LARGE SCALE GENOMIC DNA]</scope>
    <source>
        <strain evidence="1">1611_PpyrPB1</strain>
        <tissue evidence="1">Whole body</tissue>
    </source>
</reference>
<protein>
    <submittedName>
        <fullName evidence="1">Uncharacterized protein</fullName>
    </submittedName>
</protein>
<name>A0A5N3ZZP7_PHOPY</name>
<proteinExistence type="predicted"/>
<keyword evidence="2" id="KW-1185">Reference proteome</keyword>
<organism evidence="1 2">
    <name type="scientific">Photinus pyralis</name>
    <name type="common">Common eastern firefly</name>
    <name type="synonym">Lampyris pyralis</name>
    <dbReference type="NCBI Taxonomy" id="7054"/>
    <lineage>
        <taxon>Eukaryota</taxon>
        <taxon>Metazoa</taxon>
        <taxon>Ecdysozoa</taxon>
        <taxon>Arthropoda</taxon>
        <taxon>Hexapoda</taxon>
        <taxon>Insecta</taxon>
        <taxon>Pterygota</taxon>
        <taxon>Neoptera</taxon>
        <taxon>Endopterygota</taxon>
        <taxon>Coleoptera</taxon>
        <taxon>Polyphaga</taxon>
        <taxon>Elateriformia</taxon>
        <taxon>Elateroidea</taxon>
        <taxon>Lampyridae</taxon>
        <taxon>Lampyrinae</taxon>
        <taxon>Photinus</taxon>
    </lineage>
</organism>
<comment type="caution">
    <text evidence="1">The sequence shown here is derived from an EMBL/GenBank/DDBJ whole genome shotgun (WGS) entry which is preliminary data.</text>
</comment>
<feature type="non-terminal residue" evidence="1">
    <location>
        <position position="64"/>
    </location>
</feature>
<sequence length="64" mass="7059">KFGLYLIDVYHLKLTSNSRMETLKTADGKNQNVLGTVDLPITVDGITKVLRVIASNSIETNLIL</sequence>
<dbReference type="InParanoid" id="A0A5N3ZZP7"/>
<evidence type="ECO:0000313" key="2">
    <source>
        <dbReference type="Proteomes" id="UP000327044"/>
    </source>
</evidence>
<evidence type="ECO:0000313" key="1">
    <source>
        <dbReference type="EMBL" id="KAB0790547.1"/>
    </source>
</evidence>
<dbReference type="AlphaFoldDB" id="A0A5N3ZZP7"/>
<accession>A0A5N3ZZP7</accession>
<feature type="non-terminal residue" evidence="1">
    <location>
        <position position="1"/>
    </location>
</feature>
<dbReference type="EMBL" id="VVIM01001133">
    <property type="protein sequence ID" value="KAB0790547.1"/>
    <property type="molecule type" value="Genomic_DNA"/>
</dbReference>
<gene>
    <name evidence="1" type="ORF">PPYR_15054</name>
</gene>